<proteinExistence type="predicted"/>
<organism evidence="1 2">
    <name type="scientific">Streptococcus agalactiae</name>
    <dbReference type="NCBI Taxonomy" id="1311"/>
    <lineage>
        <taxon>Bacteria</taxon>
        <taxon>Bacillati</taxon>
        <taxon>Bacillota</taxon>
        <taxon>Bacilli</taxon>
        <taxon>Lactobacillales</taxon>
        <taxon>Streptococcaceae</taxon>
        <taxon>Streptococcus</taxon>
    </lineage>
</organism>
<evidence type="ECO:0000313" key="1">
    <source>
        <dbReference type="EMBL" id="VED65226.1"/>
    </source>
</evidence>
<name>A0AB38VNP9_STRAG</name>
<protein>
    <submittedName>
        <fullName evidence="1">Uncharacterized protein</fullName>
    </submittedName>
</protein>
<sequence>MTRLEIVDSKLRQAKKQKNTSMRSVQTYSLVERKIKFLQLPLLGKGKENPLLQQV</sequence>
<gene>
    <name evidence="1" type="ORF">NCTC8184_01269</name>
</gene>
<evidence type="ECO:0000313" key="2">
    <source>
        <dbReference type="Proteomes" id="UP000268870"/>
    </source>
</evidence>
<dbReference type="EMBL" id="LR134265">
    <property type="protein sequence ID" value="VED65226.1"/>
    <property type="molecule type" value="Genomic_DNA"/>
</dbReference>
<accession>A0AB38VNP9</accession>
<reference evidence="1 2" key="1">
    <citation type="submission" date="2018-12" db="EMBL/GenBank/DDBJ databases">
        <authorList>
            <consortium name="Pathogen Informatics"/>
        </authorList>
    </citation>
    <scope>NUCLEOTIDE SEQUENCE [LARGE SCALE GENOMIC DNA]</scope>
    <source>
        <strain evidence="1 2">NCTC8184</strain>
    </source>
</reference>
<dbReference type="Proteomes" id="UP000268870">
    <property type="component" value="Chromosome"/>
</dbReference>
<dbReference type="AlphaFoldDB" id="A0AB38VNP9"/>